<organism evidence="2 3">
    <name type="scientific">Novosphingobium endophyticum</name>
    <dbReference type="NCBI Taxonomy" id="1955250"/>
    <lineage>
        <taxon>Bacteria</taxon>
        <taxon>Pseudomonadati</taxon>
        <taxon>Pseudomonadota</taxon>
        <taxon>Alphaproteobacteria</taxon>
        <taxon>Sphingomonadales</taxon>
        <taxon>Sphingomonadaceae</taxon>
        <taxon>Novosphingobium</taxon>
    </lineage>
</organism>
<dbReference type="Proteomes" id="UP000608154">
    <property type="component" value="Unassembled WGS sequence"/>
</dbReference>
<evidence type="ECO:0000256" key="1">
    <source>
        <dbReference type="SAM" id="MobiDB-lite"/>
    </source>
</evidence>
<gene>
    <name evidence="2" type="ORF">GCM10011494_01360</name>
</gene>
<protein>
    <submittedName>
        <fullName evidence="2">Uncharacterized protein</fullName>
    </submittedName>
</protein>
<dbReference type="AlphaFoldDB" id="A0A916TNJ0"/>
<feature type="region of interest" description="Disordered" evidence="1">
    <location>
        <begin position="61"/>
        <end position="83"/>
    </location>
</feature>
<evidence type="ECO:0000313" key="2">
    <source>
        <dbReference type="EMBL" id="GGB86785.1"/>
    </source>
</evidence>
<reference evidence="2" key="1">
    <citation type="journal article" date="2014" name="Int. J. Syst. Evol. Microbiol.">
        <title>Complete genome sequence of Corynebacterium casei LMG S-19264T (=DSM 44701T), isolated from a smear-ripened cheese.</title>
        <authorList>
            <consortium name="US DOE Joint Genome Institute (JGI-PGF)"/>
            <person name="Walter F."/>
            <person name="Albersmeier A."/>
            <person name="Kalinowski J."/>
            <person name="Ruckert C."/>
        </authorList>
    </citation>
    <scope>NUCLEOTIDE SEQUENCE</scope>
    <source>
        <strain evidence="2">CGMCC 1.15095</strain>
    </source>
</reference>
<sequence>MIERAFEQLVVPRLGLRLCGATGTDAVFWGAPIRCPIERDFACIDGGGGINETHELLLSESRLSGKDENNPEGECRWEPQPRN</sequence>
<comment type="caution">
    <text evidence="2">The sequence shown here is derived from an EMBL/GenBank/DDBJ whole genome shotgun (WGS) entry which is preliminary data.</text>
</comment>
<evidence type="ECO:0000313" key="3">
    <source>
        <dbReference type="Proteomes" id="UP000608154"/>
    </source>
</evidence>
<keyword evidence="3" id="KW-1185">Reference proteome</keyword>
<reference evidence="2" key="2">
    <citation type="submission" date="2020-09" db="EMBL/GenBank/DDBJ databases">
        <authorList>
            <person name="Sun Q."/>
            <person name="Zhou Y."/>
        </authorList>
    </citation>
    <scope>NUCLEOTIDE SEQUENCE</scope>
    <source>
        <strain evidence="2">CGMCC 1.15095</strain>
    </source>
</reference>
<name>A0A916TNJ0_9SPHN</name>
<dbReference type="EMBL" id="BMHK01000001">
    <property type="protein sequence ID" value="GGB86785.1"/>
    <property type="molecule type" value="Genomic_DNA"/>
</dbReference>
<proteinExistence type="predicted"/>
<accession>A0A916TNJ0</accession>